<gene>
    <name evidence="9" type="primary">lnt</name>
    <name evidence="11" type="ORF">SAMN05444410_10278</name>
</gene>
<comment type="similarity">
    <text evidence="2 9">Belongs to the CN hydrolase family. Apolipoprotein N-acyltransferase subfamily.</text>
</comment>
<dbReference type="GO" id="GO:0005886">
    <property type="term" value="C:plasma membrane"/>
    <property type="evidence" value="ECO:0007669"/>
    <property type="project" value="UniProtKB-SubCell"/>
</dbReference>
<dbReference type="EMBL" id="FNNO01000002">
    <property type="protein sequence ID" value="SDW35284.1"/>
    <property type="molecule type" value="Genomic_DNA"/>
</dbReference>
<comment type="catalytic activity">
    <reaction evidence="9">
        <text>N-terminal S-1,2-diacyl-sn-glyceryl-L-cysteinyl-[lipoprotein] + a glycerophospholipid = N-acyl-S-1,2-diacyl-sn-glyceryl-L-cysteinyl-[lipoprotein] + a 2-acyl-sn-glycero-3-phospholipid + H(+)</text>
        <dbReference type="Rhea" id="RHEA:48228"/>
        <dbReference type="Rhea" id="RHEA-COMP:14681"/>
        <dbReference type="Rhea" id="RHEA-COMP:14684"/>
        <dbReference type="ChEBI" id="CHEBI:15378"/>
        <dbReference type="ChEBI" id="CHEBI:136912"/>
        <dbReference type="ChEBI" id="CHEBI:140656"/>
        <dbReference type="ChEBI" id="CHEBI:140657"/>
        <dbReference type="ChEBI" id="CHEBI:140660"/>
        <dbReference type="EC" id="2.3.1.269"/>
    </reaction>
</comment>
<feature type="transmembrane region" description="Helical" evidence="9">
    <location>
        <begin position="106"/>
        <end position="127"/>
    </location>
</feature>
<evidence type="ECO:0000256" key="3">
    <source>
        <dbReference type="ARBA" id="ARBA00022475"/>
    </source>
</evidence>
<comment type="pathway">
    <text evidence="9">Protein modification; lipoprotein biosynthesis (N-acyl transfer).</text>
</comment>
<dbReference type="SUPFAM" id="SSF56317">
    <property type="entry name" value="Carbon-nitrogen hydrolase"/>
    <property type="match status" value="1"/>
</dbReference>
<evidence type="ECO:0000256" key="7">
    <source>
        <dbReference type="ARBA" id="ARBA00023136"/>
    </source>
</evidence>
<keyword evidence="12" id="KW-1185">Reference proteome</keyword>
<reference evidence="11 12" key="1">
    <citation type="submission" date="2016-10" db="EMBL/GenBank/DDBJ databases">
        <authorList>
            <person name="Varghese N."/>
            <person name="Submissions S."/>
        </authorList>
    </citation>
    <scope>NUCLEOTIDE SEQUENCE [LARGE SCALE GENOMIC DNA]</scope>
    <source>
        <strain evidence="11 12">DSM 25353</strain>
    </source>
</reference>
<dbReference type="InterPro" id="IPR036526">
    <property type="entry name" value="C-N_Hydrolase_sf"/>
</dbReference>
<feature type="domain" description="CN hydrolase" evidence="10">
    <location>
        <begin position="218"/>
        <end position="483"/>
    </location>
</feature>
<dbReference type="Pfam" id="PF20154">
    <property type="entry name" value="LNT_N"/>
    <property type="match status" value="1"/>
</dbReference>
<evidence type="ECO:0000256" key="4">
    <source>
        <dbReference type="ARBA" id="ARBA00022679"/>
    </source>
</evidence>
<dbReference type="RefSeq" id="WP_139173825.1">
    <property type="nucleotide sequence ID" value="NZ_FNNO01000002.1"/>
</dbReference>
<evidence type="ECO:0000256" key="5">
    <source>
        <dbReference type="ARBA" id="ARBA00022692"/>
    </source>
</evidence>
<keyword evidence="6 9" id="KW-1133">Transmembrane helix</keyword>
<feature type="transmembrane region" description="Helical" evidence="9">
    <location>
        <begin position="496"/>
        <end position="517"/>
    </location>
</feature>
<keyword evidence="7 9" id="KW-0472">Membrane</keyword>
<feature type="transmembrane region" description="Helical" evidence="9">
    <location>
        <begin position="50"/>
        <end position="70"/>
    </location>
</feature>
<dbReference type="PANTHER" id="PTHR38686">
    <property type="entry name" value="APOLIPOPROTEIN N-ACYLTRANSFERASE"/>
    <property type="match status" value="1"/>
</dbReference>
<evidence type="ECO:0000313" key="12">
    <source>
        <dbReference type="Proteomes" id="UP000198711"/>
    </source>
</evidence>
<evidence type="ECO:0000313" key="11">
    <source>
        <dbReference type="EMBL" id="SDW35284.1"/>
    </source>
</evidence>
<dbReference type="InterPro" id="IPR004563">
    <property type="entry name" value="Apolipo_AcylTrfase"/>
</dbReference>
<organism evidence="11 12">
    <name type="scientific">Hydrobacter penzbergensis</name>
    <dbReference type="NCBI Taxonomy" id="1235997"/>
    <lineage>
        <taxon>Bacteria</taxon>
        <taxon>Pseudomonadati</taxon>
        <taxon>Bacteroidota</taxon>
        <taxon>Chitinophagia</taxon>
        <taxon>Chitinophagales</taxon>
        <taxon>Chitinophagaceae</taxon>
        <taxon>Hydrobacter</taxon>
    </lineage>
</organism>
<protein>
    <recommendedName>
        <fullName evidence="9">Apolipoprotein N-acyltransferase</fullName>
        <shortName evidence="9">ALP N-acyltransferase</shortName>
        <ecNumber evidence="9">2.3.1.269</ecNumber>
    </recommendedName>
</protein>
<dbReference type="GO" id="GO:0016410">
    <property type="term" value="F:N-acyltransferase activity"/>
    <property type="evidence" value="ECO:0007669"/>
    <property type="project" value="UniProtKB-UniRule"/>
</dbReference>
<evidence type="ECO:0000259" key="10">
    <source>
        <dbReference type="PROSITE" id="PS50263"/>
    </source>
</evidence>
<dbReference type="InterPro" id="IPR003010">
    <property type="entry name" value="C-N_Hydrolase"/>
</dbReference>
<dbReference type="EC" id="2.3.1.269" evidence="9"/>
<dbReference type="NCBIfam" id="TIGR00546">
    <property type="entry name" value="lnt"/>
    <property type="match status" value="1"/>
</dbReference>
<comment type="subcellular location">
    <subcellularLocation>
        <location evidence="1 9">Cell membrane</location>
        <topology evidence="1 9">Multi-pass membrane protein</topology>
    </subcellularLocation>
</comment>
<keyword evidence="8 9" id="KW-0012">Acyltransferase</keyword>
<feature type="transmembrane region" description="Helical" evidence="9">
    <location>
        <begin position="184"/>
        <end position="202"/>
    </location>
</feature>
<comment type="caution">
    <text evidence="11">The sequence shown here is derived from an EMBL/GenBank/DDBJ whole genome shotgun (WGS) entry which is preliminary data.</text>
</comment>
<evidence type="ECO:0000256" key="8">
    <source>
        <dbReference type="ARBA" id="ARBA00023315"/>
    </source>
</evidence>
<dbReference type="GO" id="GO:0042158">
    <property type="term" value="P:lipoprotein biosynthetic process"/>
    <property type="evidence" value="ECO:0007669"/>
    <property type="project" value="UniProtKB-UniRule"/>
</dbReference>
<evidence type="ECO:0000256" key="6">
    <source>
        <dbReference type="ARBA" id="ARBA00022989"/>
    </source>
</evidence>
<dbReference type="CDD" id="cd07571">
    <property type="entry name" value="ALP_N-acyl_transferase"/>
    <property type="match status" value="1"/>
</dbReference>
<feature type="transmembrane region" description="Helical" evidence="9">
    <location>
        <begin position="147"/>
        <end position="172"/>
    </location>
</feature>
<sequence length="523" mass="59390">MKRLRLPSLALLSGMLLIAAWPVSPLTPLIFIAWAPLLGIADQDIKRNPFFGYTFLTVLLWNTGTTWWIWNSTDVGTIAAILTNTLLMCLPWWGYHIFKKKYGRRLGYTALVCFWMLFEYIHFNWQLSWPWLTLGNAFALHPGWIQWYEYTGVAGGTLWVLIANILFFELFLSLRNNRQRTIRLSVLLITLFTISLNASWLSQPAENKTVAPGNVVIVQPNVDPYGKYAAGNEAAQVAQLVQLSESAIDTATRLLLWPETAMSAQEWQHRIRDNSFYQPVFALAARHPQLTILSGIDSYKSYGTTPSTLTARQAPDGTYYDAMNAAVAIKDREPLQFYDKSKLVPGVESLPDFLHFMAPVFEKFGGTTGGYGRSDESAAFQVKGNPYITAPIICYESVYGEYVGTYVQKGANLLTIMTNDGWWGNTPGHRQHLQYARLRAIETRRWVARSANTGISAVIDPSGNIHETQPWDRAAVIKYNIPTTDTLTFYVRYGDYIYKTISLLALLLLAWHLLIWVKRKWSK</sequence>
<dbReference type="HAMAP" id="MF_01148">
    <property type="entry name" value="Lnt"/>
    <property type="match status" value="1"/>
</dbReference>
<evidence type="ECO:0000256" key="1">
    <source>
        <dbReference type="ARBA" id="ARBA00004651"/>
    </source>
</evidence>
<accession>A0A8X8IDM5</accession>
<dbReference type="InterPro" id="IPR045378">
    <property type="entry name" value="LNT_N"/>
</dbReference>
<dbReference type="PROSITE" id="PS50263">
    <property type="entry name" value="CN_HYDROLASE"/>
    <property type="match status" value="1"/>
</dbReference>
<name>A0A8X8IDM5_9BACT</name>
<keyword evidence="3 9" id="KW-1003">Cell membrane</keyword>
<evidence type="ECO:0000256" key="2">
    <source>
        <dbReference type="ARBA" id="ARBA00010065"/>
    </source>
</evidence>
<dbReference type="AlphaFoldDB" id="A0A8X8IDM5"/>
<feature type="transmembrane region" description="Helical" evidence="9">
    <location>
        <begin position="12"/>
        <end position="38"/>
    </location>
</feature>
<dbReference type="PANTHER" id="PTHR38686:SF1">
    <property type="entry name" value="APOLIPOPROTEIN N-ACYLTRANSFERASE"/>
    <property type="match status" value="1"/>
</dbReference>
<evidence type="ECO:0000256" key="9">
    <source>
        <dbReference type="HAMAP-Rule" id="MF_01148"/>
    </source>
</evidence>
<keyword evidence="5 9" id="KW-0812">Transmembrane</keyword>
<dbReference type="Pfam" id="PF00795">
    <property type="entry name" value="CN_hydrolase"/>
    <property type="match status" value="1"/>
</dbReference>
<comment type="function">
    <text evidence="9">Catalyzes the phospholipid dependent N-acylation of the N-terminal cysteine of apolipoprotein, the last step in lipoprotein maturation.</text>
</comment>
<feature type="transmembrane region" description="Helical" evidence="9">
    <location>
        <begin position="76"/>
        <end position="94"/>
    </location>
</feature>
<dbReference type="Gene3D" id="3.60.110.10">
    <property type="entry name" value="Carbon-nitrogen hydrolase"/>
    <property type="match status" value="1"/>
</dbReference>
<dbReference type="Proteomes" id="UP000198711">
    <property type="component" value="Unassembled WGS sequence"/>
</dbReference>
<proteinExistence type="inferred from homology"/>
<keyword evidence="4 9" id="KW-0808">Transferase</keyword>